<dbReference type="PROSITE" id="PS51918">
    <property type="entry name" value="RADICAL_SAM"/>
    <property type="match status" value="1"/>
</dbReference>
<dbReference type="InterPro" id="IPR013785">
    <property type="entry name" value="Aldolase_TIM"/>
</dbReference>
<feature type="domain" description="Radical SAM core" evidence="7">
    <location>
        <begin position="50"/>
        <end position="276"/>
    </location>
</feature>
<feature type="binding site" evidence="6">
    <location>
        <position position="187"/>
    </location>
    <ligand>
        <name>S-adenosyl-L-methionine</name>
        <dbReference type="ChEBI" id="CHEBI:59789"/>
    </ligand>
</feature>
<comment type="caution">
    <text evidence="8">The sequence shown here is derived from an EMBL/GenBank/DDBJ whole genome shotgun (WGS) entry which is preliminary data.</text>
</comment>
<keyword evidence="4 5" id="KW-0411">Iron-sulfur</keyword>
<evidence type="ECO:0000256" key="3">
    <source>
        <dbReference type="ARBA" id="ARBA00023004"/>
    </source>
</evidence>
<feature type="binding site" evidence="5">
    <location>
        <position position="68"/>
    </location>
    <ligand>
        <name>[4Fe-4S] cluster</name>
        <dbReference type="ChEBI" id="CHEBI:49883"/>
        <note>4Fe-4S-S-AdoMet</note>
    </ligand>
</feature>
<dbReference type="PANTHER" id="PTHR43726">
    <property type="entry name" value="3-METHYLORNITHINE SYNTHASE"/>
    <property type="match status" value="1"/>
</dbReference>
<feature type="binding site" evidence="6">
    <location>
        <position position="296"/>
    </location>
    <ligand>
        <name>(3R)-3-methyl-D-ornithine</name>
        <dbReference type="ChEBI" id="CHEBI:64642"/>
    </ligand>
</feature>
<keyword evidence="3 5" id="KW-0408">Iron</keyword>
<dbReference type="GO" id="GO:0016853">
    <property type="term" value="F:isomerase activity"/>
    <property type="evidence" value="ECO:0007669"/>
    <property type="project" value="UniProtKB-KW"/>
</dbReference>
<dbReference type="GO" id="GO:0016740">
    <property type="term" value="F:transferase activity"/>
    <property type="evidence" value="ECO:0007669"/>
    <property type="project" value="TreeGrafter"/>
</dbReference>
<organism evidence="8 9">
    <name type="scientific">Pectinatus brassicae</name>
    <dbReference type="NCBI Taxonomy" id="862415"/>
    <lineage>
        <taxon>Bacteria</taxon>
        <taxon>Bacillati</taxon>
        <taxon>Bacillota</taxon>
        <taxon>Negativicutes</taxon>
        <taxon>Selenomonadales</taxon>
        <taxon>Selenomonadaceae</taxon>
        <taxon>Pectinatus</taxon>
    </lineage>
</organism>
<dbReference type="Pfam" id="PF04055">
    <property type="entry name" value="Radical_SAM"/>
    <property type="match status" value="1"/>
</dbReference>
<reference evidence="8 9" key="1">
    <citation type="submission" date="2020-08" db="EMBL/GenBank/DDBJ databases">
        <title>Genomic Encyclopedia of Type Strains, Phase IV (KMG-IV): sequencing the most valuable type-strain genomes for metagenomic binning, comparative biology and taxonomic classification.</title>
        <authorList>
            <person name="Goeker M."/>
        </authorList>
    </citation>
    <scope>NUCLEOTIDE SEQUENCE [LARGE SCALE GENOMIC DNA]</scope>
    <source>
        <strain evidence="8 9">DSM 24661</strain>
    </source>
</reference>
<dbReference type="SMART" id="SM00729">
    <property type="entry name" value="Elp3"/>
    <property type="match status" value="1"/>
</dbReference>
<feature type="binding site" evidence="6">
    <location>
        <position position="295"/>
    </location>
    <ligand>
        <name>(3R)-3-methyl-D-ornithine</name>
        <dbReference type="ChEBI" id="CHEBI:64642"/>
    </ligand>
</feature>
<feature type="binding site" evidence="6">
    <location>
        <position position="168"/>
    </location>
    <ligand>
        <name>S-adenosyl-L-methionine</name>
        <dbReference type="ChEBI" id="CHEBI:59789"/>
    </ligand>
</feature>
<feature type="binding site" evidence="6">
    <location>
        <position position="105"/>
    </location>
    <ligand>
        <name>(3R)-3-methyl-D-ornithine</name>
        <dbReference type="ChEBI" id="CHEBI:64642"/>
    </ligand>
</feature>
<feature type="binding site" evidence="5">
    <location>
        <position position="64"/>
    </location>
    <ligand>
        <name>[4Fe-4S] cluster</name>
        <dbReference type="ChEBI" id="CHEBI:49883"/>
        <note>4Fe-4S-S-AdoMet</note>
    </ligand>
</feature>
<dbReference type="InterPro" id="IPR023891">
    <property type="entry name" value="Pyrrolys_PylB"/>
</dbReference>
<dbReference type="InterPro" id="IPR034422">
    <property type="entry name" value="HydE/PylB-like"/>
</dbReference>
<dbReference type="EMBL" id="JACHFH010000054">
    <property type="protein sequence ID" value="MBB5337508.1"/>
    <property type="molecule type" value="Genomic_DNA"/>
</dbReference>
<feature type="binding site" evidence="5">
    <location>
        <position position="71"/>
    </location>
    <ligand>
        <name>[4Fe-4S] cluster</name>
        <dbReference type="ChEBI" id="CHEBI:49883"/>
        <note>4Fe-4S-S-AdoMet</note>
    </ligand>
</feature>
<dbReference type="Proteomes" id="UP000559117">
    <property type="component" value="Unassembled WGS sequence"/>
</dbReference>
<dbReference type="SFLD" id="SFLDS00029">
    <property type="entry name" value="Radical_SAM"/>
    <property type="match status" value="1"/>
</dbReference>
<feature type="binding site" evidence="6">
    <location>
        <position position="143"/>
    </location>
    <ligand>
        <name>(3R)-3-methyl-D-ornithine</name>
        <dbReference type="ChEBI" id="CHEBI:64642"/>
    </ligand>
</feature>
<dbReference type="PANTHER" id="PTHR43726:SF1">
    <property type="entry name" value="BIOTIN SYNTHASE"/>
    <property type="match status" value="1"/>
</dbReference>
<dbReference type="SFLD" id="SFLDG01280">
    <property type="entry name" value="HydE/PylB-like"/>
    <property type="match status" value="1"/>
</dbReference>
<evidence type="ECO:0000256" key="4">
    <source>
        <dbReference type="ARBA" id="ARBA00023014"/>
    </source>
</evidence>
<proteinExistence type="predicted"/>
<dbReference type="CDD" id="cd01335">
    <property type="entry name" value="Radical_SAM"/>
    <property type="match status" value="1"/>
</dbReference>
<feature type="binding site" evidence="6">
    <location>
        <position position="70"/>
    </location>
    <ligand>
        <name>S-adenosyl-L-methionine</name>
        <dbReference type="ChEBI" id="CHEBI:59789"/>
    </ligand>
</feature>
<dbReference type="InterPro" id="IPR058240">
    <property type="entry name" value="rSAM_sf"/>
</dbReference>
<dbReference type="SFLD" id="SFLDF00349">
    <property type="entry name" value="3-methylornithine_synthase_(Py"/>
    <property type="match status" value="1"/>
</dbReference>
<dbReference type="GO" id="GO:0051539">
    <property type="term" value="F:4 iron, 4 sulfur cluster binding"/>
    <property type="evidence" value="ECO:0007669"/>
    <property type="project" value="UniProtKB-KW"/>
</dbReference>
<dbReference type="GO" id="GO:0071524">
    <property type="term" value="P:pyrrolysine biosynthetic process"/>
    <property type="evidence" value="ECO:0007669"/>
    <property type="project" value="InterPro"/>
</dbReference>
<feature type="binding site" evidence="6">
    <location>
        <position position="179"/>
    </location>
    <ligand>
        <name>S-adenosyl-L-methionine</name>
        <dbReference type="ChEBI" id="CHEBI:59789"/>
    </ligand>
</feature>
<dbReference type="PIRSF" id="PIRSF004762">
    <property type="entry name" value="CHP00423"/>
    <property type="match status" value="1"/>
</dbReference>
<dbReference type="Gene3D" id="3.20.20.70">
    <property type="entry name" value="Aldolase class I"/>
    <property type="match status" value="1"/>
</dbReference>
<evidence type="ECO:0000256" key="6">
    <source>
        <dbReference type="PIRSR" id="PIRSR004762-2"/>
    </source>
</evidence>
<evidence type="ECO:0000313" key="8">
    <source>
        <dbReference type="EMBL" id="MBB5337508.1"/>
    </source>
</evidence>
<evidence type="ECO:0000256" key="5">
    <source>
        <dbReference type="PIRSR" id="PIRSR004762-1"/>
    </source>
</evidence>
<keyword evidence="5" id="KW-0004">4Fe-4S</keyword>
<keyword evidence="2" id="KW-0479">Metal-binding</keyword>
<comment type="cofactor">
    <cofactor evidence="5">
        <name>[4Fe-4S] cluster</name>
        <dbReference type="ChEBI" id="CHEBI:49883"/>
    </cofactor>
    <text evidence="5">Binds 1 [4Fe-4S] cluster. The cluster is coordinated with 3 cysteines and an exchangeable S-adenosyl-L-methionine.</text>
</comment>
<evidence type="ECO:0000259" key="7">
    <source>
        <dbReference type="PROSITE" id="PS51918"/>
    </source>
</evidence>
<feature type="binding site" evidence="6">
    <location>
        <position position="166"/>
    </location>
    <ligand>
        <name>(3R)-3-methyl-D-ornithine</name>
        <dbReference type="ChEBI" id="CHEBI:64642"/>
    </ligand>
</feature>
<dbReference type="SUPFAM" id="SSF102114">
    <property type="entry name" value="Radical SAM enzymes"/>
    <property type="match status" value="1"/>
</dbReference>
<dbReference type="EC" id="5.4.99.58" evidence="8"/>
<evidence type="ECO:0000256" key="1">
    <source>
        <dbReference type="ARBA" id="ARBA00022691"/>
    </source>
</evidence>
<feature type="binding site" evidence="6">
    <location>
        <position position="232"/>
    </location>
    <ligand>
        <name>(3R)-3-methyl-D-ornithine</name>
        <dbReference type="ChEBI" id="CHEBI:64642"/>
    </ligand>
</feature>
<dbReference type="RefSeq" id="WP_183863374.1">
    <property type="nucleotide sequence ID" value="NZ_JACHFH010000054.1"/>
</dbReference>
<dbReference type="InterPro" id="IPR006638">
    <property type="entry name" value="Elp3/MiaA/NifB-like_rSAM"/>
</dbReference>
<gene>
    <name evidence="8" type="ORF">HNR32_002670</name>
</gene>
<sequence>MGFYEALEKVSAGEFLNQEEIAVLLSTDDEQENRDLFTAACKVRNKCFSNKVFLYGFVYFSTYCRNKCNFCFYRAVNKSIRYRKSLKEIVDIAVSLKKSGIHLIDLTMGEDPYYLDRGKAGYDELLNIIKQVKKATNLPVMISPGTVSEKLLEKMKDSGAEWYACYQETHNLNLYNKLRPDQPYQKRYNSKLAAKENGLLIEEGLLTGLGENVYDIAASFYKMKELEAQQIRVMTFVPQKGTPMEQFSAHDNKMELKIIAVMRLLFPDRLIPASLDVEGIDGLKKRINAGANVVTSIIPPDSGLAGVSQSTLNIKDGWRTVQGVVPILQECGLAPASVSEYKNWLKNEEHKNAEENCGLRRQNARNRSCVFAS</sequence>
<protein>
    <submittedName>
        <fullName evidence="8">Methylornithine synthase</fullName>
        <ecNumber evidence="8">5.4.99.58</ecNumber>
    </submittedName>
</protein>
<keyword evidence="1 5" id="KW-0949">S-adenosyl-L-methionine</keyword>
<dbReference type="InterPro" id="IPR007197">
    <property type="entry name" value="rSAM"/>
</dbReference>
<accession>A0A840URY2</accession>
<evidence type="ECO:0000313" key="9">
    <source>
        <dbReference type="Proteomes" id="UP000559117"/>
    </source>
</evidence>
<dbReference type="GO" id="GO:0046872">
    <property type="term" value="F:metal ion binding"/>
    <property type="evidence" value="ECO:0007669"/>
    <property type="project" value="UniProtKB-KW"/>
</dbReference>
<feature type="binding site" evidence="6">
    <location>
        <position position="274"/>
    </location>
    <ligand>
        <name>(3R)-3-methyl-D-ornithine</name>
        <dbReference type="ChEBI" id="CHEBI:64642"/>
    </ligand>
</feature>
<keyword evidence="8" id="KW-0413">Isomerase</keyword>
<dbReference type="AlphaFoldDB" id="A0A840URY2"/>
<evidence type="ECO:0000256" key="2">
    <source>
        <dbReference type="ARBA" id="ARBA00022723"/>
    </source>
</evidence>
<dbReference type="NCBIfam" id="TIGR03910">
    <property type="entry name" value="pyrrolys_PylB"/>
    <property type="match status" value="1"/>
</dbReference>
<keyword evidence="9" id="KW-1185">Reference proteome</keyword>
<name>A0A840URY2_9FIRM</name>
<dbReference type="SFLD" id="SFLDG01060">
    <property type="entry name" value="BATS_domain_containing"/>
    <property type="match status" value="1"/>
</dbReference>